<gene>
    <name evidence="2" type="primary">Aste57867_25391</name>
    <name evidence="1" type="ORF">As57867_025312</name>
    <name evidence="2" type="ORF">ASTE57867_25391</name>
</gene>
<dbReference type="OrthoDB" id="95604at2759"/>
<reference evidence="2 3" key="1">
    <citation type="submission" date="2019-03" db="EMBL/GenBank/DDBJ databases">
        <authorList>
            <person name="Gaulin E."/>
            <person name="Dumas B."/>
        </authorList>
    </citation>
    <scope>NUCLEOTIDE SEQUENCE [LARGE SCALE GENOMIC DNA]</scope>
    <source>
        <strain evidence="2">CBS 568.67</strain>
    </source>
</reference>
<sequence>MGANRVACWTQGSGVQVAVAKQVRRCGTLYQVEGFMQRYGLDYVEIFAPVLRYNTLGLVPFLVASNGWIIRQMDAFPVSIGFERCIKEVCLYIKRVEVSMVLLTVYVDGITITRQ</sequence>
<proteinExistence type="predicted"/>
<evidence type="ECO:0000313" key="3">
    <source>
        <dbReference type="Proteomes" id="UP000332933"/>
    </source>
</evidence>
<reference evidence="1" key="2">
    <citation type="submission" date="2019-06" db="EMBL/GenBank/DDBJ databases">
        <title>Genomics analysis of Aphanomyces spp. identifies a new class of oomycete effector associated with host adaptation.</title>
        <authorList>
            <person name="Gaulin E."/>
        </authorList>
    </citation>
    <scope>NUCLEOTIDE SEQUENCE</scope>
    <source>
        <strain evidence="1">CBS 578.67</strain>
    </source>
</reference>
<dbReference type="EMBL" id="VJMH01007530">
    <property type="protein sequence ID" value="KAF0682486.1"/>
    <property type="molecule type" value="Genomic_DNA"/>
</dbReference>
<accession>A0A485LT47</accession>
<name>A0A485LT47_9STRA</name>
<keyword evidence="3" id="KW-1185">Reference proteome</keyword>
<evidence type="ECO:0000313" key="1">
    <source>
        <dbReference type="EMBL" id="KAF0682486.1"/>
    </source>
</evidence>
<evidence type="ECO:0000313" key="2">
    <source>
        <dbReference type="EMBL" id="VFU02015.1"/>
    </source>
</evidence>
<dbReference type="Proteomes" id="UP000332933">
    <property type="component" value="Unassembled WGS sequence"/>
</dbReference>
<dbReference type="EMBL" id="CAADRA010007556">
    <property type="protein sequence ID" value="VFU02015.1"/>
    <property type="molecule type" value="Genomic_DNA"/>
</dbReference>
<dbReference type="AlphaFoldDB" id="A0A485LT47"/>
<protein>
    <submittedName>
        <fullName evidence="2">Aste57867_25391 protein</fullName>
    </submittedName>
</protein>
<organism evidence="2 3">
    <name type="scientific">Aphanomyces stellatus</name>
    <dbReference type="NCBI Taxonomy" id="120398"/>
    <lineage>
        <taxon>Eukaryota</taxon>
        <taxon>Sar</taxon>
        <taxon>Stramenopiles</taxon>
        <taxon>Oomycota</taxon>
        <taxon>Saprolegniomycetes</taxon>
        <taxon>Saprolegniales</taxon>
        <taxon>Verrucalvaceae</taxon>
        <taxon>Aphanomyces</taxon>
    </lineage>
</organism>